<dbReference type="InterPro" id="IPR011008">
    <property type="entry name" value="Dimeric_a/b-barrel"/>
</dbReference>
<gene>
    <name evidence="2" type="ORF">GCM10010412_100860</name>
</gene>
<evidence type="ECO:0000259" key="1">
    <source>
        <dbReference type="Pfam" id="PF07978"/>
    </source>
</evidence>
<accession>A0ABN3TH05</accession>
<dbReference type="InterPro" id="IPR012577">
    <property type="entry name" value="NIPSNAP"/>
</dbReference>
<comment type="caution">
    <text evidence="2">The sequence shown here is derived from an EMBL/GenBank/DDBJ whole genome shotgun (WGS) entry which is preliminary data.</text>
</comment>
<dbReference type="Proteomes" id="UP001501666">
    <property type="component" value="Unassembled WGS sequence"/>
</dbReference>
<proteinExistence type="predicted"/>
<evidence type="ECO:0000313" key="2">
    <source>
        <dbReference type="EMBL" id="GAA2702722.1"/>
    </source>
</evidence>
<dbReference type="Gene3D" id="3.30.70.100">
    <property type="match status" value="1"/>
</dbReference>
<feature type="domain" description="NIPSNAP" evidence="1">
    <location>
        <begin position="35"/>
        <end position="129"/>
    </location>
</feature>
<reference evidence="2 3" key="1">
    <citation type="journal article" date="2019" name="Int. J. Syst. Evol. Microbiol.">
        <title>The Global Catalogue of Microorganisms (GCM) 10K type strain sequencing project: providing services to taxonomists for standard genome sequencing and annotation.</title>
        <authorList>
            <consortium name="The Broad Institute Genomics Platform"/>
            <consortium name="The Broad Institute Genome Sequencing Center for Infectious Disease"/>
            <person name="Wu L."/>
            <person name="Ma J."/>
        </authorList>
    </citation>
    <scope>NUCLEOTIDE SEQUENCE [LARGE SCALE GENOMIC DNA]</scope>
    <source>
        <strain evidence="2 3">JCM 6835</strain>
    </source>
</reference>
<keyword evidence="3" id="KW-1185">Reference proteome</keyword>
<dbReference type="SUPFAM" id="SSF54909">
    <property type="entry name" value="Dimeric alpha+beta barrel"/>
    <property type="match status" value="1"/>
</dbReference>
<evidence type="ECO:0000313" key="3">
    <source>
        <dbReference type="Proteomes" id="UP001501666"/>
    </source>
</evidence>
<dbReference type="EMBL" id="BAAATE010000086">
    <property type="protein sequence ID" value="GAA2702722.1"/>
    <property type="molecule type" value="Genomic_DNA"/>
</dbReference>
<name>A0ABN3TH05_9ACTN</name>
<protein>
    <recommendedName>
        <fullName evidence="1">NIPSNAP domain-containing protein</fullName>
    </recommendedName>
</protein>
<sequence>MEVPVEQTDERNLTSATTAMERGRKPVSFAAAGVVELRRYLLHPGGFPVLRRLFENHFIAGQQDAGMLVGTVYEDLDQPDRFVWWRAFADMADRRRALETFYDGPLWAAHRDEANATMIDSDDVLLLRHTDPPHGDMFADRLVSGPPPGTTTATMIVRGAVDLDEGMWVTGKLPDILEAVLQVPVSTWRTEPAANTFPRLPVRPGLAFVWTADFSDPAELAAALNRLRAHPDWRRWGDGHTGDVELMRLRGVTTGQARP</sequence>
<dbReference type="Pfam" id="PF07978">
    <property type="entry name" value="NIPSNAP"/>
    <property type="match status" value="1"/>
</dbReference>
<organism evidence="2 3">
    <name type="scientific">Nonomuraea recticatena</name>
    <dbReference type="NCBI Taxonomy" id="46178"/>
    <lineage>
        <taxon>Bacteria</taxon>
        <taxon>Bacillati</taxon>
        <taxon>Actinomycetota</taxon>
        <taxon>Actinomycetes</taxon>
        <taxon>Streptosporangiales</taxon>
        <taxon>Streptosporangiaceae</taxon>
        <taxon>Nonomuraea</taxon>
    </lineage>
</organism>